<dbReference type="InterPro" id="IPR018527">
    <property type="entry name" value="Rubredoxin_Fe_BS"/>
</dbReference>
<dbReference type="GO" id="GO:0008270">
    <property type="term" value="F:zinc ion binding"/>
    <property type="evidence" value="ECO:0007669"/>
    <property type="project" value="UniProtKB-KW"/>
</dbReference>
<dbReference type="eggNOG" id="KOG2169">
    <property type="taxonomic scope" value="Eukaryota"/>
</dbReference>
<keyword evidence="2 4" id="KW-0863">Zinc-finger</keyword>
<name>A0A1Y5IEM3_OSTTA</name>
<feature type="compositionally biased region" description="Basic and acidic residues" evidence="5">
    <location>
        <begin position="295"/>
        <end position="304"/>
    </location>
</feature>
<dbReference type="InterPro" id="IPR013083">
    <property type="entry name" value="Znf_RING/FYVE/PHD"/>
</dbReference>
<feature type="compositionally biased region" description="Polar residues" evidence="5">
    <location>
        <begin position="359"/>
        <end position="374"/>
    </location>
</feature>
<dbReference type="GO" id="GO:0061665">
    <property type="term" value="F:SUMO ligase activity"/>
    <property type="evidence" value="ECO:0007669"/>
    <property type="project" value="TreeGrafter"/>
</dbReference>
<gene>
    <name evidence="7" type="ORF">BE221DRAFT_73913</name>
</gene>
<evidence type="ECO:0000256" key="3">
    <source>
        <dbReference type="ARBA" id="ARBA00022833"/>
    </source>
</evidence>
<dbReference type="EMBL" id="KZ155782">
    <property type="protein sequence ID" value="OUS46644.1"/>
    <property type="molecule type" value="Genomic_DNA"/>
</dbReference>
<dbReference type="PANTHER" id="PTHR10782">
    <property type="entry name" value="ZINC FINGER MIZ DOMAIN-CONTAINING PROTEIN"/>
    <property type="match status" value="1"/>
</dbReference>
<evidence type="ECO:0000256" key="1">
    <source>
        <dbReference type="ARBA" id="ARBA00022723"/>
    </source>
</evidence>
<evidence type="ECO:0000256" key="5">
    <source>
        <dbReference type="SAM" id="MobiDB-lite"/>
    </source>
</evidence>
<dbReference type="AlphaFoldDB" id="A0A1Y5IEM3"/>
<keyword evidence="3" id="KW-0862">Zinc</keyword>
<evidence type="ECO:0000313" key="7">
    <source>
        <dbReference type="EMBL" id="OUS46644.1"/>
    </source>
</evidence>
<dbReference type="GO" id="GO:0000785">
    <property type="term" value="C:chromatin"/>
    <property type="evidence" value="ECO:0007669"/>
    <property type="project" value="TreeGrafter"/>
</dbReference>
<dbReference type="GO" id="GO:0016925">
    <property type="term" value="P:protein sumoylation"/>
    <property type="evidence" value="ECO:0007669"/>
    <property type="project" value="TreeGrafter"/>
</dbReference>
<feature type="domain" description="SP-RING-type" evidence="6">
    <location>
        <begin position="112"/>
        <end position="194"/>
    </location>
</feature>
<sequence length="398" mass="44245">MLQNDDVKERIQWPLDVYLTANDHTLSVVKRSSIKSVTKSTRDPAVRIPVTRLRCGSNHIRMFHRDKRGNFMIAVRIVRKRDLEDVAATVTEAVSEDKALKNALKWLGFTKKDDEIIMEDVALVSLRCPISGLMCTDPARLSACSGLHAFDAKSFIQLNSVSRKWSCPECGKKGGPTELRVDSFLKRCTNIIRERGLTKVSRMEINKDGQWRPREEPGAPALSASALRWYSPKISRGSIEWTLEDEKGSPASTSTKVVGDSNVNTPNVESKEAMQMKTEAEDNNGEDSELDEEEEYKRAIREAAEFCGAQKQPSAKKRSEPDVIIISDSENDTAGQCANGSSSAHKRPKPSSAHKRPKPSSSLARNVANAQSNGRPYDWILDAMNRSLVPGCDERTSI</sequence>
<dbReference type="InterPro" id="IPR004181">
    <property type="entry name" value="Znf_MIZ"/>
</dbReference>
<keyword evidence="1" id="KW-0479">Metal-binding</keyword>
<evidence type="ECO:0000256" key="2">
    <source>
        <dbReference type="ARBA" id="ARBA00022771"/>
    </source>
</evidence>
<dbReference type="Gene3D" id="3.30.40.10">
    <property type="entry name" value="Zinc/RING finger domain, C3HC4 (zinc finger)"/>
    <property type="match status" value="1"/>
</dbReference>
<feature type="region of interest" description="Disordered" evidence="5">
    <location>
        <begin position="245"/>
        <end position="376"/>
    </location>
</feature>
<dbReference type="PROSITE" id="PS00202">
    <property type="entry name" value="RUBREDOXIN"/>
    <property type="match status" value="1"/>
</dbReference>
<reference evidence="7" key="1">
    <citation type="submission" date="2017-04" db="EMBL/GenBank/DDBJ databases">
        <title>Population genomics of picophytoplankton unveils novel chromosome hypervariability.</title>
        <authorList>
            <consortium name="DOE Joint Genome Institute"/>
            <person name="Blanc-Mathieu R."/>
            <person name="Krasovec M."/>
            <person name="Hebrard M."/>
            <person name="Yau S."/>
            <person name="Desgranges E."/>
            <person name="Martin J."/>
            <person name="Schackwitz W."/>
            <person name="Kuo A."/>
            <person name="Salin G."/>
            <person name="Donnadieu C."/>
            <person name="Desdevises Y."/>
            <person name="Sanchez-Ferandin S."/>
            <person name="Moreau H."/>
            <person name="Rivals E."/>
            <person name="Grigoriev I.V."/>
            <person name="Grimsley N."/>
            <person name="Eyre-Walker A."/>
            <person name="Piganeau G."/>
        </authorList>
    </citation>
    <scope>NUCLEOTIDE SEQUENCE [LARGE SCALE GENOMIC DNA]</scope>
    <source>
        <strain evidence="7">RCC 1115</strain>
    </source>
</reference>
<feature type="compositionally biased region" description="Polar residues" evidence="5">
    <location>
        <begin position="250"/>
        <end position="268"/>
    </location>
</feature>
<dbReference type="Proteomes" id="UP000195557">
    <property type="component" value="Unassembled WGS sequence"/>
</dbReference>
<accession>A0A1Y5IEM3</accession>
<feature type="compositionally biased region" description="Basic and acidic residues" evidence="5">
    <location>
        <begin position="269"/>
        <end position="280"/>
    </location>
</feature>
<dbReference type="PANTHER" id="PTHR10782:SF4">
    <property type="entry name" value="TONALLI, ISOFORM E"/>
    <property type="match status" value="1"/>
</dbReference>
<evidence type="ECO:0000256" key="4">
    <source>
        <dbReference type="PROSITE-ProRule" id="PRU00452"/>
    </source>
</evidence>
<protein>
    <recommendedName>
        <fullName evidence="6">SP-RING-type domain-containing protein</fullName>
    </recommendedName>
</protein>
<dbReference type="Pfam" id="PF02891">
    <property type="entry name" value="zf-MIZ"/>
    <property type="match status" value="1"/>
</dbReference>
<feature type="compositionally biased region" description="Acidic residues" evidence="5">
    <location>
        <begin position="281"/>
        <end position="294"/>
    </location>
</feature>
<organism evidence="7">
    <name type="scientific">Ostreococcus tauri</name>
    <name type="common">Marine green alga</name>
    <dbReference type="NCBI Taxonomy" id="70448"/>
    <lineage>
        <taxon>Eukaryota</taxon>
        <taxon>Viridiplantae</taxon>
        <taxon>Chlorophyta</taxon>
        <taxon>Mamiellophyceae</taxon>
        <taxon>Mamiellales</taxon>
        <taxon>Bathycoccaceae</taxon>
        <taxon>Ostreococcus</taxon>
    </lineage>
</organism>
<feature type="compositionally biased region" description="Polar residues" evidence="5">
    <location>
        <begin position="332"/>
        <end position="343"/>
    </location>
</feature>
<proteinExistence type="predicted"/>
<evidence type="ECO:0000259" key="6">
    <source>
        <dbReference type="PROSITE" id="PS51044"/>
    </source>
</evidence>
<feature type="compositionally biased region" description="Basic residues" evidence="5">
    <location>
        <begin position="344"/>
        <end position="358"/>
    </location>
</feature>
<dbReference type="PROSITE" id="PS51044">
    <property type="entry name" value="ZF_SP_RING"/>
    <property type="match status" value="1"/>
</dbReference>